<comment type="caution">
    <text evidence="6">The sequence shown here is derived from an EMBL/GenBank/DDBJ whole genome shotgun (WGS) entry which is preliminary data.</text>
</comment>
<dbReference type="Proteomes" id="UP001600894">
    <property type="component" value="Unassembled WGS sequence"/>
</dbReference>
<evidence type="ECO:0000313" key="6">
    <source>
        <dbReference type="EMBL" id="GAA6269812.1"/>
    </source>
</evidence>
<keyword evidence="7" id="KW-1185">Reference proteome</keyword>
<organism evidence="6 7">
    <name type="scientific">Enterocloster alcoholdehydrogenati</name>
    <dbReference type="NCBI Taxonomy" id="2547410"/>
    <lineage>
        <taxon>Bacteria</taxon>
        <taxon>Bacillati</taxon>
        <taxon>Bacillota</taxon>
        <taxon>Clostridia</taxon>
        <taxon>Lachnospirales</taxon>
        <taxon>Lachnospiraceae</taxon>
        <taxon>Enterocloster</taxon>
    </lineage>
</organism>
<dbReference type="InterPro" id="IPR012480">
    <property type="entry name" value="Hepar_II_III_C"/>
</dbReference>
<accession>A0ABQ0B0N6</accession>
<feature type="domain" description="Heparinase II/III-like C-terminal" evidence="5">
    <location>
        <begin position="439"/>
        <end position="606"/>
    </location>
</feature>
<evidence type="ECO:0000256" key="2">
    <source>
        <dbReference type="ARBA" id="ARBA00022729"/>
    </source>
</evidence>
<dbReference type="Pfam" id="PF07940">
    <property type="entry name" value="Hepar_II_III_C"/>
    <property type="match status" value="1"/>
</dbReference>
<reference evidence="6 7" key="1">
    <citation type="submission" date="2024-04" db="EMBL/GenBank/DDBJ databases">
        <title>Defined microbial consortia suppress multidrug-resistant proinflammatory Enterobacteriaceae via ecological control.</title>
        <authorList>
            <person name="Furuichi M."/>
            <person name="Kawaguchi T."/>
            <person name="Pust M."/>
            <person name="Yasuma K."/>
            <person name="Plichta D."/>
            <person name="Hasegawa N."/>
            <person name="Ohya T."/>
            <person name="Bhattarai S."/>
            <person name="Sasajima S."/>
            <person name="Aoto Y."/>
            <person name="Tuganbaev T."/>
            <person name="Yaginuma M."/>
            <person name="Ueda M."/>
            <person name="Okahashi N."/>
            <person name="Amafuji K."/>
            <person name="Kiridooshi Y."/>
            <person name="Sugita K."/>
            <person name="Strazar M."/>
            <person name="Skelly A."/>
            <person name="Suda W."/>
            <person name="Hattori M."/>
            <person name="Nakamoto N."/>
            <person name="Caballero S."/>
            <person name="Norman J."/>
            <person name="Olle B."/>
            <person name="Tanoue T."/>
            <person name="Arita M."/>
            <person name="Bucci V."/>
            <person name="Atarashi K."/>
            <person name="Xavier R."/>
            <person name="Honda K."/>
        </authorList>
    </citation>
    <scope>NUCLEOTIDE SEQUENCE [LARGE SCALE GENOMIC DNA]</scope>
    <source>
        <strain evidence="7">f13</strain>
    </source>
</reference>
<dbReference type="InterPro" id="IPR008929">
    <property type="entry name" value="Chondroitin_lyas"/>
</dbReference>
<gene>
    <name evidence="6" type="ORF">F130042H8_28720</name>
</gene>
<evidence type="ECO:0000256" key="3">
    <source>
        <dbReference type="ARBA" id="ARBA00022764"/>
    </source>
</evidence>
<evidence type="ECO:0000256" key="4">
    <source>
        <dbReference type="ARBA" id="ARBA00023239"/>
    </source>
</evidence>
<sequence>MKFIPTDERNITDQDVFAALDLTLPQLAPIREALEKNDLPKAKEALIRHFETRTAPKYFFDYRTLPLEKINTDSCPRDFQCSMGLNGSLKEFCLYAGNQIMDHYYVRPGKTSEPIFLGENDEDFPHFNFLEDLGKRPRSIMDIFVRGPVFEYLAILYHETGDKAVLKRFEDFSHKFFENYPLVLEYTGADASRFSFTDERDVMSTGWLTLQYISLFYTRLPYEIPAEDAFEFIKRIWFMGIQFARFEHDEYRKYNHHMWERGLVPFILGTLMPEIPDFAAMTTRGASVICQHIKDDINEAGGYSEHSIPYWGGAALCEMIYRGVYLAKLNKQPLLDDDSAKRLILSFEALARISSPNFRYSSLGDNGGPMIDPILTIGAKTMGSPSCSQVLAVREGRLSEDACTVPLDYADDRCGFASCRSSFGKKANFMLMSAKTDCRDSGHNHMDMLSLFISFRGQEFIGEPLSRTLYHNVTMASPQRGYMYNMGSHNTVLAYGKPVQPDEMYANKWGVYRPDSPVSELTSTEDGCVIQAYHDAYTTCRHTRTCYFHRKKGLLIHDAMEHGNRLPDAHIQRWHLMQDVSCTQIDDSRLLLEKEGVKILLFWPEKADITIWKEEILVPSIIKDSEELLPVIDAAFATGKEGPEDIGIVSLSLLMLDVTDLKELPETEELAKTVNEILNQPDRAAALNSMGKLD</sequence>
<dbReference type="Gene3D" id="2.70.98.70">
    <property type="match status" value="1"/>
</dbReference>
<keyword evidence="2" id="KW-0732">Signal</keyword>
<dbReference type="Gene3D" id="1.50.10.100">
    <property type="entry name" value="Chondroitin AC/alginate lyase"/>
    <property type="match status" value="1"/>
</dbReference>
<dbReference type="EMBL" id="BAABXL010000001">
    <property type="protein sequence ID" value="GAA6269812.1"/>
    <property type="molecule type" value="Genomic_DNA"/>
</dbReference>
<comment type="subcellular location">
    <subcellularLocation>
        <location evidence="1">Periplasm</location>
    </subcellularLocation>
</comment>
<proteinExistence type="predicted"/>
<dbReference type="PANTHER" id="PTHR39210">
    <property type="entry name" value="HEPARIN-SULFATE LYASE"/>
    <property type="match status" value="1"/>
</dbReference>
<keyword evidence="4" id="KW-0456">Lyase</keyword>
<evidence type="ECO:0000256" key="1">
    <source>
        <dbReference type="ARBA" id="ARBA00004418"/>
    </source>
</evidence>
<protein>
    <recommendedName>
        <fullName evidence="5">Heparinase II/III-like C-terminal domain-containing protein</fullName>
    </recommendedName>
</protein>
<dbReference type="RefSeq" id="WP_178301604.1">
    <property type="nucleotide sequence ID" value="NZ_BAABXL010000001.1"/>
</dbReference>
<dbReference type="PANTHER" id="PTHR39210:SF1">
    <property type="entry name" value="HEPARIN-SULFATE LYASE"/>
    <property type="match status" value="1"/>
</dbReference>
<name>A0ABQ0B0N6_9FIRM</name>
<evidence type="ECO:0000259" key="5">
    <source>
        <dbReference type="Pfam" id="PF07940"/>
    </source>
</evidence>
<evidence type="ECO:0000313" key="7">
    <source>
        <dbReference type="Proteomes" id="UP001600894"/>
    </source>
</evidence>
<keyword evidence="3" id="KW-0574">Periplasm</keyword>